<evidence type="ECO:0000313" key="5">
    <source>
        <dbReference type="Proteomes" id="UP000239698"/>
    </source>
</evidence>
<evidence type="ECO:0000256" key="1">
    <source>
        <dbReference type="SAM" id="MobiDB-lite"/>
    </source>
</evidence>
<dbReference type="EMBL" id="PSUL01000029">
    <property type="protein sequence ID" value="PPF11935.1"/>
    <property type="molecule type" value="Genomic_DNA"/>
</dbReference>
<protein>
    <submittedName>
        <fullName evidence="2">Uncharacterized protein</fullName>
    </submittedName>
</protein>
<comment type="caution">
    <text evidence="2">The sequence shown here is derived from an EMBL/GenBank/DDBJ whole genome shotgun (WGS) entry which is preliminary data.</text>
</comment>
<feature type="region of interest" description="Disordered" evidence="1">
    <location>
        <begin position="1"/>
        <end position="23"/>
    </location>
</feature>
<evidence type="ECO:0000313" key="3">
    <source>
        <dbReference type="EMBL" id="PPH74610.1"/>
    </source>
</evidence>
<proteinExistence type="predicted"/>
<evidence type="ECO:0000313" key="2">
    <source>
        <dbReference type="EMBL" id="PPF11935.1"/>
    </source>
</evidence>
<sequence length="290" mass="31363">MRAMHEPSGEVVDAMDVAEDDPRKPGPWVCDVASCGLQYKGHRVATYRRGSSGRHQVGATFWKAKEQSHAPSCRHSPTGAMDALHEAHPEVAQRDGKLLRLTIGPLPVKGTGERSAPSAPTTSRERAAAVLSCARDIAETIDELGGAEDVLALFTVRHHGIDYRWREFAYGPAAASFDRLRPAIGAAFTRRRPWFVRGRTTWCANPPAARGDGSAGKWHIRVVSPDQKPKEALSVYATPGTSAETAMRQIGPGDDIAVLALLAGTLASGRPWLQIDSAEQLHVARRNSGR</sequence>
<reference evidence="4 5" key="1">
    <citation type="submission" date="2018-02" db="EMBL/GenBank/DDBJ databases">
        <title>Bacteriophage NCPPB3778 and a type I-E CRISPR drive the evolution of the US Biological Select Agent, Rathayibacter toxicus.</title>
        <authorList>
            <person name="Davis E.W.II."/>
            <person name="Tabima J.F."/>
            <person name="Weisberg A.J."/>
            <person name="Lopes L.D."/>
            <person name="Wiseman M.S."/>
            <person name="Wiseman M.S."/>
            <person name="Pupko T."/>
            <person name="Belcher M.S."/>
            <person name="Sechler A.J."/>
            <person name="Tancos M.A."/>
            <person name="Schroeder B.K."/>
            <person name="Murray T.D."/>
            <person name="Luster D.G."/>
            <person name="Schneider W.L."/>
            <person name="Rogers E."/>
            <person name="Andreote F.D."/>
            <person name="Grunwald N.J."/>
            <person name="Putnam M.L."/>
            <person name="Chang J.H."/>
        </authorList>
    </citation>
    <scope>NUCLEOTIDE SEQUENCE [LARGE SCALE GENOMIC DNA]</scope>
    <source>
        <strain evidence="3 5">AY1D6</strain>
        <strain evidence="2 4">AY1I9</strain>
    </source>
</reference>
<evidence type="ECO:0000313" key="4">
    <source>
        <dbReference type="Proteomes" id="UP000237881"/>
    </source>
</evidence>
<name>A0ABD6W6C8_RATRA</name>
<dbReference type="EMBL" id="PSVT01000034">
    <property type="protein sequence ID" value="PPH74610.1"/>
    <property type="molecule type" value="Genomic_DNA"/>
</dbReference>
<dbReference type="Proteomes" id="UP000239698">
    <property type="component" value="Unassembled WGS sequence"/>
</dbReference>
<gene>
    <name evidence="2" type="ORF">C5C04_11395</name>
    <name evidence="3" type="ORF">C5C40_12810</name>
</gene>
<keyword evidence="5" id="KW-1185">Reference proteome</keyword>
<dbReference type="Proteomes" id="UP000237881">
    <property type="component" value="Unassembled WGS sequence"/>
</dbReference>
<dbReference type="RefSeq" id="WP_097167848.1">
    <property type="nucleotide sequence ID" value="NZ_PSUQ01000036.1"/>
</dbReference>
<organism evidence="2 4">
    <name type="scientific">Rathayibacter rathayi</name>
    <name type="common">Corynebacterium rathayi</name>
    <dbReference type="NCBI Taxonomy" id="33887"/>
    <lineage>
        <taxon>Bacteria</taxon>
        <taxon>Bacillati</taxon>
        <taxon>Actinomycetota</taxon>
        <taxon>Actinomycetes</taxon>
        <taxon>Micrococcales</taxon>
        <taxon>Microbacteriaceae</taxon>
        <taxon>Rathayibacter</taxon>
    </lineage>
</organism>
<accession>A0ABD6W6C8</accession>
<dbReference type="AlphaFoldDB" id="A0ABD6W6C8"/>